<dbReference type="OrthoDB" id="9797023at2"/>
<dbReference type="PROSITE" id="PS00819">
    <property type="entry name" value="DPS_2"/>
    <property type="match status" value="1"/>
</dbReference>
<protein>
    <submittedName>
        <fullName evidence="4">DNA-binding ferritin-like protein (Oxidative damage protectant)</fullName>
    </submittedName>
</protein>
<dbReference type="Pfam" id="PF00210">
    <property type="entry name" value="Ferritin"/>
    <property type="match status" value="1"/>
</dbReference>
<dbReference type="InterPro" id="IPR012347">
    <property type="entry name" value="Ferritin-like"/>
</dbReference>
<dbReference type="GO" id="GO:0008199">
    <property type="term" value="F:ferric iron binding"/>
    <property type="evidence" value="ECO:0007669"/>
    <property type="project" value="InterPro"/>
</dbReference>
<evidence type="ECO:0000313" key="5">
    <source>
        <dbReference type="Proteomes" id="UP000010798"/>
    </source>
</evidence>
<accession>L0DFW9</accession>
<dbReference type="NCBIfam" id="NF006975">
    <property type="entry name" value="PRK09448.1"/>
    <property type="match status" value="1"/>
</dbReference>
<sequence>MFKTKNDLAETIRIKAIKLLNERLADSIDLQTQTKQAHWNVKGPSFIALHELFDEINSAVEDYVDEIAERAVQLGGVAEGTARIVAQRSTLTEYPATAIDGRSHVEALSSALAAFGKSARKAIDEANEFGDLDTADLFTEVSRGIDKWLWFVEAHSQAEH</sequence>
<dbReference type="HOGENOM" id="CLU_098183_1_2_0"/>
<dbReference type="RefSeq" id="WP_015247399.1">
    <property type="nucleotide sequence ID" value="NC_019892.1"/>
</dbReference>
<dbReference type="InterPro" id="IPR008331">
    <property type="entry name" value="Ferritin_DPS_dom"/>
</dbReference>
<evidence type="ECO:0000259" key="3">
    <source>
        <dbReference type="Pfam" id="PF00210"/>
    </source>
</evidence>
<dbReference type="Gene3D" id="1.20.1260.10">
    <property type="match status" value="1"/>
</dbReference>
<dbReference type="STRING" id="886293.Sinac_4049"/>
<dbReference type="EMBL" id="CP003364">
    <property type="protein sequence ID" value="AGA28269.1"/>
    <property type="molecule type" value="Genomic_DNA"/>
</dbReference>
<dbReference type="InterPro" id="IPR009078">
    <property type="entry name" value="Ferritin-like_SF"/>
</dbReference>
<dbReference type="InterPro" id="IPR002177">
    <property type="entry name" value="DPS_DNA-bd"/>
</dbReference>
<dbReference type="PANTHER" id="PTHR42932:SF3">
    <property type="entry name" value="DNA PROTECTION DURING STARVATION PROTEIN"/>
    <property type="match status" value="1"/>
</dbReference>
<name>L0DFW9_SINAD</name>
<dbReference type="AlphaFoldDB" id="L0DFW9"/>
<keyword evidence="4" id="KW-0238">DNA-binding</keyword>
<dbReference type="GO" id="GO:0016722">
    <property type="term" value="F:oxidoreductase activity, acting on metal ions"/>
    <property type="evidence" value="ECO:0007669"/>
    <property type="project" value="InterPro"/>
</dbReference>
<gene>
    <name evidence="4" type="ordered locus">Sinac_4049</name>
</gene>
<proteinExistence type="inferred from homology"/>
<dbReference type="SUPFAM" id="SSF47240">
    <property type="entry name" value="Ferritin-like"/>
    <property type="match status" value="1"/>
</dbReference>
<keyword evidence="5" id="KW-1185">Reference proteome</keyword>
<dbReference type="InterPro" id="IPR023188">
    <property type="entry name" value="DPS_DNA-bd_CS"/>
</dbReference>
<dbReference type="eggNOG" id="COG0783">
    <property type="taxonomic scope" value="Bacteria"/>
</dbReference>
<dbReference type="KEGG" id="saci:Sinac_4049"/>
<comment type="similarity">
    <text evidence="1 2">Belongs to the Dps family.</text>
</comment>
<reference evidence="4 5" key="1">
    <citation type="submission" date="2012-02" db="EMBL/GenBank/DDBJ databases">
        <title>Complete sequence of chromosome of Singulisphaera acidiphila DSM 18658.</title>
        <authorList>
            <consortium name="US DOE Joint Genome Institute (JGI-PGF)"/>
            <person name="Lucas S."/>
            <person name="Copeland A."/>
            <person name="Lapidus A."/>
            <person name="Glavina del Rio T."/>
            <person name="Dalin E."/>
            <person name="Tice H."/>
            <person name="Bruce D."/>
            <person name="Goodwin L."/>
            <person name="Pitluck S."/>
            <person name="Peters L."/>
            <person name="Ovchinnikova G."/>
            <person name="Chertkov O."/>
            <person name="Kyrpides N."/>
            <person name="Mavromatis K."/>
            <person name="Ivanova N."/>
            <person name="Brettin T."/>
            <person name="Detter J.C."/>
            <person name="Han C."/>
            <person name="Larimer F."/>
            <person name="Land M."/>
            <person name="Hauser L."/>
            <person name="Markowitz V."/>
            <person name="Cheng J.-F."/>
            <person name="Hugenholtz P."/>
            <person name="Woyke T."/>
            <person name="Wu D."/>
            <person name="Tindall B."/>
            <person name="Pomrenke H."/>
            <person name="Brambilla E."/>
            <person name="Klenk H.-P."/>
            <person name="Eisen J.A."/>
        </authorList>
    </citation>
    <scope>NUCLEOTIDE SEQUENCE [LARGE SCALE GENOMIC DNA]</scope>
    <source>
        <strain evidence="5">ATCC BAA-1392 / DSM 18658 / VKM B-2454 / MOB10</strain>
    </source>
</reference>
<dbReference type="PROSITE" id="PS00818">
    <property type="entry name" value="DPS_1"/>
    <property type="match status" value="1"/>
</dbReference>
<feature type="domain" description="Ferritin/DPS" evidence="3">
    <location>
        <begin position="17"/>
        <end position="156"/>
    </location>
</feature>
<dbReference type="PIRSF" id="PIRSF005900">
    <property type="entry name" value="Dps"/>
    <property type="match status" value="1"/>
</dbReference>
<dbReference type="Proteomes" id="UP000010798">
    <property type="component" value="Chromosome"/>
</dbReference>
<evidence type="ECO:0000256" key="1">
    <source>
        <dbReference type="ARBA" id="ARBA00009497"/>
    </source>
</evidence>
<dbReference type="GO" id="GO:0003677">
    <property type="term" value="F:DNA binding"/>
    <property type="evidence" value="ECO:0007669"/>
    <property type="project" value="UniProtKB-KW"/>
</dbReference>
<evidence type="ECO:0000256" key="2">
    <source>
        <dbReference type="RuleBase" id="RU003875"/>
    </source>
</evidence>
<evidence type="ECO:0000313" key="4">
    <source>
        <dbReference type="EMBL" id="AGA28269.1"/>
    </source>
</evidence>
<dbReference type="CDD" id="cd01043">
    <property type="entry name" value="DPS"/>
    <property type="match status" value="1"/>
</dbReference>
<dbReference type="PRINTS" id="PR01346">
    <property type="entry name" value="HELNAPAPROT"/>
</dbReference>
<organism evidence="4 5">
    <name type="scientific">Singulisphaera acidiphila (strain ATCC BAA-1392 / DSM 18658 / VKM B-2454 / MOB10)</name>
    <dbReference type="NCBI Taxonomy" id="886293"/>
    <lineage>
        <taxon>Bacteria</taxon>
        <taxon>Pseudomonadati</taxon>
        <taxon>Planctomycetota</taxon>
        <taxon>Planctomycetia</taxon>
        <taxon>Isosphaerales</taxon>
        <taxon>Isosphaeraceae</taxon>
        <taxon>Singulisphaera</taxon>
    </lineage>
</organism>
<dbReference type="PANTHER" id="PTHR42932">
    <property type="entry name" value="GENERAL STRESS PROTEIN 20U"/>
    <property type="match status" value="1"/>
</dbReference>